<gene>
    <name evidence="3" type="ORF">AHMF7616_03989</name>
</gene>
<evidence type="ECO:0000256" key="2">
    <source>
        <dbReference type="SAM" id="SignalP"/>
    </source>
</evidence>
<sequence>MKYLHKLSLVPLATLLLAGCSGPTAIQSSTETDDLYYASTDKTVFASKPTAAVTENNVANESSSNLNPDEVANPEYSGTTKNNRSNNDDSYSDYDYYSEDYTYASRIRRFNSPYRGMSYYDFAYTDPYWYGSGFNAYNPFYDPFSYGSGFYRPGFYTGLSIGLGWGNPFFSPYAGYGGFYSPYSYGGGLFGYRNGFNNGYYNGFYNGYYANGGNYDRYPTNYRPRNYGPRPERSVVPTDRNNAGGRIAPGTGGNRVIDANGGRPARIVNGGGVVAPSTGNAGGVINPGNVGGTSGRAVRGARTAVVNPVDAGTVISPNTNQPARVSTDNSGYRPSTRPVRRFEGTISNDAATPTPPSFPTETQRQSRPARVIESQPRTFETTPRYEAPRRESRSQDIFRSQPAPQRNDSWSQPSRSSSPAPSNNGGGSSGGGRPRRN</sequence>
<feature type="region of interest" description="Disordered" evidence="1">
    <location>
        <begin position="311"/>
        <end position="437"/>
    </location>
</feature>
<keyword evidence="2" id="KW-0732">Signal</keyword>
<reference evidence="3 4" key="1">
    <citation type="submission" date="2018-04" db="EMBL/GenBank/DDBJ databases">
        <title>Adhaeribacter sp. HMF7616 genome sequencing and assembly.</title>
        <authorList>
            <person name="Kang H."/>
            <person name="Kang J."/>
            <person name="Cha I."/>
            <person name="Kim H."/>
            <person name="Joh K."/>
        </authorList>
    </citation>
    <scope>NUCLEOTIDE SEQUENCE [LARGE SCALE GENOMIC DNA]</scope>
    <source>
        <strain evidence="3 4">HMF7616</strain>
    </source>
</reference>
<dbReference type="RefSeq" id="WP_115374375.1">
    <property type="nucleotide sequence ID" value="NZ_QASA01000001.1"/>
</dbReference>
<name>A0A369QRA5_9BACT</name>
<dbReference type="EMBL" id="QASA01000001">
    <property type="protein sequence ID" value="RDC65359.1"/>
    <property type="molecule type" value="Genomic_DNA"/>
</dbReference>
<evidence type="ECO:0000256" key="1">
    <source>
        <dbReference type="SAM" id="MobiDB-lite"/>
    </source>
</evidence>
<feature type="compositionally biased region" description="Polar residues" evidence="1">
    <location>
        <begin position="315"/>
        <end position="333"/>
    </location>
</feature>
<feature type="compositionally biased region" description="Low complexity" evidence="1">
    <location>
        <begin position="406"/>
        <end position="423"/>
    </location>
</feature>
<evidence type="ECO:0000313" key="3">
    <source>
        <dbReference type="EMBL" id="RDC65359.1"/>
    </source>
</evidence>
<dbReference type="OrthoDB" id="893821at2"/>
<feature type="compositionally biased region" description="Polar residues" evidence="1">
    <location>
        <begin position="56"/>
        <end position="67"/>
    </location>
</feature>
<keyword evidence="4" id="KW-1185">Reference proteome</keyword>
<feature type="compositionally biased region" description="Basic and acidic residues" evidence="1">
    <location>
        <begin position="386"/>
        <end position="396"/>
    </location>
</feature>
<protein>
    <submittedName>
        <fullName evidence="3">Uncharacterized protein</fullName>
    </submittedName>
</protein>
<comment type="caution">
    <text evidence="3">The sequence shown here is derived from an EMBL/GenBank/DDBJ whole genome shotgun (WGS) entry which is preliminary data.</text>
</comment>
<dbReference type="AlphaFoldDB" id="A0A369QRA5"/>
<accession>A0A369QRA5</accession>
<proteinExistence type="predicted"/>
<feature type="compositionally biased region" description="Gly residues" evidence="1">
    <location>
        <begin position="424"/>
        <end position="437"/>
    </location>
</feature>
<feature type="chain" id="PRO_5017066915" evidence="2">
    <location>
        <begin position="27"/>
        <end position="437"/>
    </location>
</feature>
<evidence type="ECO:0000313" key="4">
    <source>
        <dbReference type="Proteomes" id="UP000253919"/>
    </source>
</evidence>
<organism evidence="3 4">
    <name type="scientific">Adhaeribacter pallidiroseus</name>
    <dbReference type="NCBI Taxonomy" id="2072847"/>
    <lineage>
        <taxon>Bacteria</taxon>
        <taxon>Pseudomonadati</taxon>
        <taxon>Bacteroidota</taxon>
        <taxon>Cytophagia</taxon>
        <taxon>Cytophagales</taxon>
        <taxon>Hymenobacteraceae</taxon>
        <taxon>Adhaeribacter</taxon>
    </lineage>
</organism>
<dbReference type="Proteomes" id="UP000253919">
    <property type="component" value="Unassembled WGS sequence"/>
</dbReference>
<dbReference type="PROSITE" id="PS51257">
    <property type="entry name" value="PROKAR_LIPOPROTEIN"/>
    <property type="match status" value="1"/>
</dbReference>
<feature type="region of interest" description="Disordered" evidence="1">
    <location>
        <begin position="226"/>
        <end position="255"/>
    </location>
</feature>
<feature type="region of interest" description="Disordered" evidence="1">
    <location>
        <begin position="56"/>
        <end position="91"/>
    </location>
</feature>
<feature type="signal peptide" evidence="2">
    <location>
        <begin position="1"/>
        <end position="26"/>
    </location>
</feature>